<evidence type="ECO:0000256" key="8">
    <source>
        <dbReference type="ARBA" id="ARBA00022777"/>
    </source>
</evidence>
<dbReference type="InterPro" id="IPR017441">
    <property type="entry name" value="Protein_kinase_ATP_BS"/>
</dbReference>
<feature type="region of interest" description="Disordered" evidence="14">
    <location>
        <begin position="538"/>
        <end position="691"/>
    </location>
</feature>
<gene>
    <name evidence="16" type="ORF">WJX73_005343</name>
</gene>
<keyword evidence="7 13" id="KW-0547">Nucleotide-binding</keyword>
<name>A0AAW1PBC8_9CHLO</name>
<dbReference type="SUPFAM" id="SSF56112">
    <property type="entry name" value="Protein kinase-like (PK-like)"/>
    <property type="match status" value="1"/>
</dbReference>
<keyword evidence="4" id="KW-0723">Serine/threonine-protein kinase</keyword>
<keyword evidence="5" id="KW-0808">Transferase</keyword>
<comment type="catalytic activity">
    <reaction evidence="11">
        <text>L-threonyl-[protein] + ATP = O-phospho-L-threonyl-[protein] + ADP + H(+)</text>
        <dbReference type="Rhea" id="RHEA:46608"/>
        <dbReference type="Rhea" id="RHEA-COMP:11060"/>
        <dbReference type="Rhea" id="RHEA-COMP:11605"/>
        <dbReference type="ChEBI" id="CHEBI:15378"/>
        <dbReference type="ChEBI" id="CHEBI:30013"/>
        <dbReference type="ChEBI" id="CHEBI:30616"/>
        <dbReference type="ChEBI" id="CHEBI:61977"/>
        <dbReference type="ChEBI" id="CHEBI:456216"/>
        <dbReference type="EC" id="2.7.11.1"/>
    </reaction>
</comment>
<evidence type="ECO:0000313" key="16">
    <source>
        <dbReference type="EMBL" id="KAK9805094.1"/>
    </source>
</evidence>
<dbReference type="PROSITE" id="PS00107">
    <property type="entry name" value="PROTEIN_KINASE_ATP"/>
    <property type="match status" value="1"/>
</dbReference>
<evidence type="ECO:0000256" key="7">
    <source>
        <dbReference type="ARBA" id="ARBA00022741"/>
    </source>
</evidence>
<dbReference type="EC" id="2.7.11.1" evidence="3"/>
<dbReference type="GO" id="GO:0046872">
    <property type="term" value="F:metal ion binding"/>
    <property type="evidence" value="ECO:0007669"/>
    <property type="project" value="UniProtKB-KW"/>
</dbReference>
<dbReference type="PANTHER" id="PTHR44899">
    <property type="entry name" value="CAMK FAMILY PROTEIN KINASE"/>
    <property type="match status" value="1"/>
</dbReference>
<feature type="compositionally biased region" description="Polar residues" evidence="14">
    <location>
        <begin position="298"/>
        <end position="316"/>
    </location>
</feature>
<keyword evidence="6" id="KW-0479">Metal-binding</keyword>
<evidence type="ECO:0000259" key="15">
    <source>
        <dbReference type="PROSITE" id="PS50011"/>
    </source>
</evidence>
<accession>A0AAW1PBC8</accession>
<dbReference type="InterPro" id="IPR000719">
    <property type="entry name" value="Prot_kinase_dom"/>
</dbReference>
<feature type="binding site" evidence="13">
    <location>
        <position position="32"/>
    </location>
    <ligand>
        <name>ATP</name>
        <dbReference type="ChEBI" id="CHEBI:30616"/>
    </ligand>
</feature>
<evidence type="ECO:0000256" key="4">
    <source>
        <dbReference type="ARBA" id="ARBA00022527"/>
    </source>
</evidence>
<reference evidence="16 17" key="1">
    <citation type="journal article" date="2024" name="Nat. Commun.">
        <title>Phylogenomics reveals the evolutionary origins of lichenization in chlorophyte algae.</title>
        <authorList>
            <person name="Puginier C."/>
            <person name="Libourel C."/>
            <person name="Otte J."/>
            <person name="Skaloud P."/>
            <person name="Haon M."/>
            <person name="Grisel S."/>
            <person name="Petersen M."/>
            <person name="Berrin J.G."/>
            <person name="Delaux P.M."/>
            <person name="Dal Grande F."/>
            <person name="Keller J."/>
        </authorList>
    </citation>
    <scope>NUCLEOTIDE SEQUENCE [LARGE SCALE GENOMIC DNA]</scope>
    <source>
        <strain evidence="16 17">SAG 2036</strain>
    </source>
</reference>
<feature type="compositionally biased region" description="Low complexity" evidence="14">
    <location>
        <begin position="603"/>
        <end position="623"/>
    </location>
</feature>
<evidence type="ECO:0000256" key="9">
    <source>
        <dbReference type="ARBA" id="ARBA00022840"/>
    </source>
</evidence>
<dbReference type="PROSITE" id="PS50011">
    <property type="entry name" value="PROTEIN_KINASE_DOM"/>
    <property type="match status" value="1"/>
</dbReference>
<dbReference type="Pfam" id="PF00069">
    <property type="entry name" value="Pkinase"/>
    <property type="match status" value="1"/>
</dbReference>
<feature type="compositionally biased region" description="Pro residues" evidence="14">
    <location>
        <begin position="663"/>
        <end position="686"/>
    </location>
</feature>
<comment type="caution">
    <text evidence="16">The sequence shown here is derived from an EMBL/GenBank/DDBJ whole genome shotgun (WGS) entry which is preliminary data.</text>
</comment>
<feature type="compositionally biased region" description="Basic and acidic residues" evidence="14">
    <location>
        <begin position="728"/>
        <end position="752"/>
    </location>
</feature>
<dbReference type="PANTHER" id="PTHR44899:SF3">
    <property type="entry name" value="SERINE_THREONINE-PROTEIN KINASE NEK1"/>
    <property type="match status" value="1"/>
</dbReference>
<comment type="catalytic activity">
    <reaction evidence="12">
        <text>L-seryl-[protein] + ATP = O-phospho-L-seryl-[protein] + ADP + H(+)</text>
        <dbReference type="Rhea" id="RHEA:17989"/>
        <dbReference type="Rhea" id="RHEA-COMP:9863"/>
        <dbReference type="Rhea" id="RHEA-COMP:11604"/>
        <dbReference type="ChEBI" id="CHEBI:15378"/>
        <dbReference type="ChEBI" id="CHEBI:29999"/>
        <dbReference type="ChEBI" id="CHEBI:30616"/>
        <dbReference type="ChEBI" id="CHEBI:83421"/>
        <dbReference type="ChEBI" id="CHEBI:456216"/>
        <dbReference type="EC" id="2.7.11.1"/>
    </reaction>
</comment>
<dbReference type="InterPro" id="IPR051131">
    <property type="entry name" value="NEK_Ser/Thr_kinase_NIMA"/>
</dbReference>
<dbReference type="GO" id="GO:0005524">
    <property type="term" value="F:ATP binding"/>
    <property type="evidence" value="ECO:0007669"/>
    <property type="project" value="UniProtKB-UniRule"/>
</dbReference>
<evidence type="ECO:0000256" key="14">
    <source>
        <dbReference type="SAM" id="MobiDB-lite"/>
    </source>
</evidence>
<protein>
    <recommendedName>
        <fullName evidence="3">non-specific serine/threonine protein kinase</fullName>
        <ecNumber evidence="3">2.7.11.1</ecNumber>
    </recommendedName>
</protein>
<evidence type="ECO:0000256" key="12">
    <source>
        <dbReference type="ARBA" id="ARBA00048679"/>
    </source>
</evidence>
<comment type="similarity">
    <text evidence="2">Belongs to the protein kinase superfamily. NEK Ser/Thr protein kinase family. NIMA subfamily.</text>
</comment>
<dbReference type="CDD" id="cd08215">
    <property type="entry name" value="STKc_Nek"/>
    <property type="match status" value="1"/>
</dbReference>
<dbReference type="InterPro" id="IPR011009">
    <property type="entry name" value="Kinase-like_dom_sf"/>
</dbReference>
<keyword evidence="9 13" id="KW-0067">ATP-binding</keyword>
<evidence type="ECO:0000256" key="2">
    <source>
        <dbReference type="ARBA" id="ARBA00010886"/>
    </source>
</evidence>
<feature type="domain" description="Protein kinase" evidence="15">
    <location>
        <begin position="4"/>
        <end position="257"/>
    </location>
</feature>
<feature type="region of interest" description="Disordered" evidence="14">
    <location>
        <begin position="292"/>
        <end position="349"/>
    </location>
</feature>
<feature type="compositionally biased region" description="Basic and acidic residues" evidence="14">
    <location>
        <begin position="434"/>
        <end position="480"/>
    </location>
</feature>
<proteinExistence type="inferred from homology"/>
<dbReference type="EMBL" id="JALJOQ010000045">
    <property type="protein sequence ID" value="KAK9805094.1"/>
    <property type="molecule type" value="Genomic_DNA"/>
</dbReference>
<evidence type="ECO:0000256" key="3">
    <source>
        <dbReference type="ARBA" id="ARBA00012513"/>
    </source>
</evidence>
<feature type="region of interest" description="Disordered" evidence="14">
    <location>
        <begin position="434"/>
        <end position="525"/>
    </location>
</feature>
<evidence type="ECO:0000256" key="11">
    <source>
        <dbReference type="ARBA" id="ARBA00047899"/>
    </source>
</evidence>
<feature type="compositionally biased region" description="Low complexity" evidence="14">
    <location>
        <begin position="317"/>
        <end position="349"/>
    </location>
</feature>
<comment type="cofactor">
    <cofactor evidence="1">
        <name>Mg(2+)</name>
        <dbReference type="ChEBI" id="CHEBI:18420"/>
    </cofactor>
</comment>
<dbReference type="FunFam" id="1.10.510.10:FF:000172">
    <property type="entry name" value="serine/threonine-protein kinase Nek1 isoform X1"/>
    <property type="match status" value="1"/>
</dbReference>
<feature type="compositionally biased region" description="Basic and acidic residues" evidence="14">
    <location>
        <begin position="552"/>
        <end position="562"/>
    </location>
</feature>
<feature type="compositionally biased region" description="Low complexity" evidence="14">
    <location>
        <begin position="481"/>
        <end position="494"/>
    </location>
</feature>
<dbReference type="GO" id="GO:0004674">
    <property type="term" value="F:protein serine/threonine kinase activity"/>
    <property type="evidence" value="ECO:0007669"/>
    <property type="project" value="UniProtKB-KW"/>
</dbReference>
<feature type="region of interest" description="Disordered" evidence="14">
    <location>
        <begin position="709"/>
        <end position="787"/>
    </location>
</feature>
<dbReference type="AlphaFoldDB" id="A0AAW1PBC8"/>
<dbReference type="PROSITE" id="PS00108">
    <property type="entry name" value="PROTEIN_KINASE_ST"/>
    <property type="match status" value="1"/>
</dbReference>
<dbReference type="SMART" id="SM00220">
    <property type="entry name" value="S_TKc"/>
    <property type="match status" value="1"/>
</dbReference>
<dbReference type="Gene3D" id="3.30.200.20">
    <property type="entry name" value="Phosphorylase Kinase, domain 1"/>
    <property type="match status" value="1"/>
</dbReference>
<dbReference type="Gene3D" id="1.10.510.10">
    <property type="entry name" value="Transferase(Phosphotransferase) domain 1"/>
    <property type="match status" value="1"/>
</dbReference>
<keyword evidence="17" id="KW-1185">Reference proteome</keyword>
<evidence type="ECO:0000256" key="1">
    <source>
        <dbReference type="ARBA" id="ARBA00001946"/>
    </source>
</evidence>
<keyword evidence="8" id="KW-0418">Kinase</keyword>
<dbReference type="FunFam" id="3.30.200.20:FF:000097">
    <property type="entry name" value="Probable serine/threonine-protein kinase nek1"/>
    <property type="match status" value="1"/>
</dbReference>
<evidence type="ECO:0000313" key="17">
    <source>
        <dbReference type="Proteomes" id="UP001465755"/>
    </source>
</evidence>
<feature type="compositionally biased region" description="Basic and acidic residues" evidence="14">
    <location>
        <begin position="624"/>
        <end position="653"/>
    </location>
</feature>
<keyword evidence="10" id="KW-0460">Magnesium</keyword>
<evidence type="ECO:0000256" key="6">
    <source>
        <dbReference type="ARBA" id="ARBA00022723"/>
    </source>
</evidence>
<evidence type="ECO:0000256" key="10">
    <source>
        <dbReference type="ARBA" id="ARBA00022842"/>
    </source>
</evidence>
<evidence type="ECO:0000256" key="5">
    <source>
        <dbReference type="ARBA" id="ARBA00022679"/>
    </source>
</evidence>
<sequence length="910" mass="99222">MDKYTRIKLLGSGSYGTATLFTTKDGKKVVIKEIDIRTMPPSECKAAEMEAKVLLMLNHSNIVSCVESFRAQGKLCIVMDFCSEGDLHSALTKRNGLLVPEDTVLDWFVQICLGLKHVHDRQILHRDLKPQNVFMSTGGVLKLGDFGVSKVLASGVALARTAIGTPYYLSPEICQNKAYNAKSDIWSLGCILYEIVTLQHPFLGRNLRELYGKICIGSFVPFKAPYSSDLRSLVAGMLRVDPTKRPTVNEILSAPILQRRIAKYLSETVRVKEGVPLGPGAVVPARVQAGASPISGHSKASSPVTAVPKPTQSNSVSAAGRPSAPAARAAMPGSASAAGAKASSAPPRAAPLPALAAQAPVQDVLQKRRQAAQDAQRRIDEMRVQEQKRREAVGAAEKVAEAKRADARAEFEAKKKEEMRKVLEAAELKKRADMEAAKRELERKDAERRAADKVMQEKRSGMRDMMRKHRQEWTMRREGGAAEPAAAEPVIYAPAKPPPPPGRQQGSPLAHHAAAAAAPKQPSNAELAAERLAHMRNGRRASFSNMDAVVNDQRRQAYEDNRAAAGRNKQRQGHREDGFARKTLSAPSSPRGREAKSPDPRVPSQAPSRHASRPSSPRAGPAHAVDDRARAYREMQMEALRNKERVKAQENRVADLLGRNDPPEPPRAPRQPPALALPPAPVPPKAGPGKYNGAAIVDVQAWAAGVPNRAEPHAAHRGPNTSLSKGGRPHDLSQDQRRKAYEDARAQGDRNRMQIMGTGLAHRAEQDTDAQHLRRSESESSDQDSTEYGEMLHNLKAVHAEDPGFKAALEADAQEAEAEDVVLSPVNDGHNKAMKARATELRRMLQQRLGPVIFERVLAQVEASDPTARDDKRVDELLRILGPGHIKDLALVFELMTYEELASACVPAFA</sequence>
<dbReference type="InterPro" id="IPR008271">
    <property type="entry name" value="Ser/Thr_kinase_AS"/>
</dbReference>
<feature type="compositionally biased region" description="Basic and acidic residues" evidence="14">
    <location>
        <begin position="762"/>
        <end position="778"/>
    </location>
</feature>
<organism evidence="16 17">
    <name type="scientific">Symbiochloris irregularis</name>
    <dbReference type="NCBI Taxonomy" id="706552"/>
    <lineage>
        <taxon>Eukaryota</taxon>
        <taxon>Viridiplantae</taxon>
        <taxon>Chlorophyta</taxon>
        <taxon>core chlorophytes</taxon>
        <taxon>Trebouxiophyceae</taxon>
        <taxon>Trebouxiales</taxon>
        <taxon>Trebouxiaceae</taxon>
        <taxon>Symbiochloris</taxon>
    </lineage>
</organism>
<evidence type="ECO:0000256" key="13">
    <source>
        <dbReference type="PROSITE-ProRule" id="PRU10141"/>
    </source>
</evidence>
<dbReference type="Proteomes" id="UP001465755">
    <property type="component" value="Unassembled WGS sequence"/>
</dbReference>